<proteinExistence type="predicted"/>
<protein>
    <submittedName>
        <fullName evidence="1">Uncharacterized protein</fullName>
    </submittedName>
</protein>
<dbReference type="Proteomes" id="UP000288805">
    <property type="component" value="Unassembled WGS sequence"/>
</dbReference>
<gene>
    <name evidence="1" type="ORF">CK203_102316</name>
</gene>
<name>A0A438DCI6_VITVI</name>
<dbReference type="EMBL" id="QGNW01001693">
    <property type="protein sequence ID" value="RVW33081.1"/>
    <property type="molecule type" value="Genomic_DNA"/>
</dbReference>
<accession>A0A438DCI6</accession>
<sequence>MEIERITVEGDKNTKFFHIMVNAHSRRNFLARVRVDGSWLSDEEEIKERVSNAYQHLSAENGDWRPSSKRLSYELGGRLGVWRFLPPKKKSFQLFQI</sequence>
<reference evidence="1 2" key="1">
    <citation type="journal article" date="2018" name="PLoS Genet.">
        <title>Population sequencing reveals clonal diversity and ancestral inbreeding in the grapevine cultivar Chardonnay.</title>
        <authorList>
            <person name="Roach M.J."/>
            <person name="Johnson D.L."/>
            <person name="Bohlmann J."/>
            <person name="van Vuuren H.J."/>
            <person name="Jones S.J."/>
            <person name="Pretorius I.S."/>
            <person name="Schmidt S.A."/>
            <person name="Borneman A.R."/>
        </authorList>
    </citation>
    <scope>NUCLEOTIDE SEQUENCE [LARGE SCALE GENOMIC DNA]</scope>
    <source>
        <strain evidence="2">cv. Chardonnay</strain>
        <tissue evidence="1">Leaf</tissue>
    </source>
</reference>
<dbReference type="AlphaFoldDB" id="A0A438DCI6"/>
<organism evidence="1 2">
    <name type="scientific">Vitis vinifera</name>
    <name type="common">Grape</name>
    <dbReference type="NCBI Taxonomy" id="29760"/>
    <lineage>
        <taxon>Eukaryota</taxon>
        <taxon>Viridiplantae</taxon>
        <taxon>Streptophyta</taxon>
        <taxon>Embryophyta</taxon>
        <taxon>Tracheophyta</taxon>
        <taxon>Spermatophyta</taxon>
        <taxon>Magnoliopsida</taxon>
        <taxon>eudicotyledons</taxon>
        <taxon>Gunneridae</taxon>
        <taxon>Pentapetalae</taxon>
        <taxon>rosids</taxon>
        <taxon>Vitales</taxon>
        <taxon>Vitaceae</taxon>
        <taxon>Viteae</taxon>
        <taxon>Vitis</taxon>
    </lineage>
</organism>
<evidence type="ECO:0000313" key="2">
    <source>
        <dbReference type="Proteomes" id="UP000288805"/>
    </source>
</evidence>
<evidence type="ECO:0000313" key="1">
    <source>
        <dbReference type="EMBL" id="RVW33081.1"/>
    </source>
</evidence>
<comment type="caution">
    <text evidence="1">The sequence shown here is derived from an EMBL/GenBank/DDBJ whole genome shotgun (WGS) entry which is preliminary data.</text>
</comment>